<name>A0A645JA47_9ZZZZ</name>
<comment type="caution">
    <text evidence="1">The sequence shown here is derived from an EMBL/GenBank/DDBJ whole genome shotgun (WGS) entry which is preliminary data.</text>
</comment>
<evidence type="ECO:0000313" key="1">
    <source>
        <dbReference type="EMBL" id="MPN60296.1"/>
    </source>
</evidence>
<reference evidence="1" key="1">
    <citation type="submission" date="2019-08" db="EMBL/GenBank/DDBJ databases">
        <authorList>
            <person name="Kucharzyk K."/>
            <person name="Murdoch R.W."/>
            <person name="Higgins S."/>
            <person name="Loffler F."/>
        </authorList>
    </citation>
    <scope>NUCLEOTIDE SEQUENCE</scope>
</reference>
<accession>A0A645JA47</accession>
<protein>
    <submittedName>
        <fullName evidence="1">Uncharacterized protein</fullName>
    </submittedName>
</protein>
<gene>
    <name evidence="1" type="ORF">SDC9_208024</name>
</gene>
<proteinExistence type="predicted"/>
<dbReference type="EMBL" id="VSSQ01135370">
    <property type="protein sequence ID" value="MPN60296.1"/>
    <property type="molecule type" value="Genomic_DNA"/>
</dbReference>
<dbReference type="AlphaFoldDB" id="A0A645JA47"/>
<organism evidence="1">
    <name type="scientific">bioreactor metagenome</name>
    <dbReference type="NCBI Taxonomy" id="1076179"/>
    <lineage>
        <taxon>unclassified sequences</taxon>
        <taxon>metagenomes</taxon>
        <taxon>ecological metagenomes</taxon>
    </lineage>
</organism>
<sequence length="129" mass="14600">MGPWFEGATASRYLVPYYIYNIIKLTKSSDLSVEKIRQQLNLMLPKALGTAELSGMRTLAGFARGVLACVDEMEDRGEILELLNSLYLYGSSINAWQNYRMKWGLSSAFRIPTRKEMVDMAGRASESYI</sequence>